<organism evidence="2 3">
    <name type="scientific">Clunio marinus</name>
    <dbReference type="NCBI Taxonomy" id="568069"/>
    <lineage>
        <taxon>Eukaryota</taxon>
        <taxon>Metazoa</taxon>
        <taxon>Ecdysozoa</taxon>
        <taxon>Arthropoda</taxon>
        <taxon>Hexapoda</taxon>
        <taxon>Insecta</taxon>
        <taxon>Pterygota</taxon>
        <taxon>Neoptera</taxon>
        <taxon>Endopterygota</taxon>
        <taxon>Diptera</taxon>
        <taxon>Nematocera</taxon>
        <taxon>Chironomoidea</taxon>
        <taxon>Chironomidae</taxon>
        <taxon>Clunio</taxon>
    </lineage>
</organism>
<protein>
    <submittedName>
        <fullName evidence="2">CLUMA_CG018781, isoform A</fullName>
    </submittedName>
</protein>
<keyword evidence="3" id="KW-1185">Reference proteome</keyword>
<name>A0A1J1J091_9DIPT</name>
<evidence type="ECO:0000256" key="1">
    <source>
        <dbReference type="SAM" id="Coils"/>
    </source>
</evidence>
<reference evidence="2 3" key="1">
    <citation type="submission" date="2015-04" db="EMBL/GenBank/DDBJ databases">
        <authorList>
            <person name="Syromyatnikov M.Y."/>
            <person name="Popov V.N."/>
        </authorList>
    </citation>
    <scope>NUCLEOTIDE SEQUENCE [LARGE SCALE GENOMIC DNA]</scope>
</reference>
<dbReference type="Proteomes" id="UP000183832">
    <property type="component" value="Unassembled WGS sequence"/>
</dbReference>
<proteinExistence type="predicted"/>
<sequence length="106" mass="12344">MYGSKAETETINSLEENKEKIVEKLTEQYELYNLKKLLAFCLLSLQELKSAKIYFCDDHDDDDDDDEELFQEKVKELKDGCITSAVINEIIKLIWSDCCVLNIQQN</sequence>
<dbReference type="AlphaFoldDB" id="A0A1J1J091"/>
<keyword evidence="1" id="KW-0175">Coiled coil</keyword>
<gene>
    <name evidence="2" type="ORF">CLUMA_CG018781</name>
</gene>
<feature type="coiled-coil region" evidence="1">
    <location>
        <begin position="4"/>
        <end position="35"/>
    </location>
</feature>
<evidence type="ECO:0000313" key="3">
    <source>
        <dbReference type="Proteomes" id="UP000183832"/>
    </source>
</evidence>
<evidence type="ECO:0000313" key="2">
    <source>
        <dbReference type="EMBL" id="CRL05752.1"/>
    </source>
</evidence>
<accession>A0A1J1J091</accession>
<dbReference type="EMBL" id="CVRI01000065">
    <property type="protein sequence ID" value="CRL05752.1"/>
    <property type="molecule type" value="Genomic_DNA"/>
</dbReference>